<sequence length="89" mass="9720">MRSELLPAKNESPARKAGTAMELTTAAASARFKVRAWKPPNTPPMSPLKSGTKKTTRLVRTIVTTLTSKRLCMRWMRSGFIPMPGGSSS</sequence>
<protein>
    <submittedName>
        <fullName evidence="2">Uncharacterized protein</fullName>
    </submittedName>
</protein>
<dbReference type="AlphaFoldDB" id="A0A511SZX9"/>
<feature type="region of interest" description="Disordered" evidence="1">
    <location>
        <begin position="1"/>
        <end position="20"/>
    </location>
</feature>
<dbReference type="EMBL" id="BJXR01000017">
    <property type="protein sequence ID" value="GEN06708.1"/>
    <property type="molecule type" value="Genomic_DNA"/>
</dbReference>
<organism evidence="2 3">
    <name type="scientific">Myxococcus fulvus</name>
    <dbReference type="NCBI Taxonomy" id="33"/>
    <lineage>
        <taxon>Bacteria</taxon>
        <taxon>Pseudomonadati</taxon>
        <taxon>Myxococcota</taxon>
        <taxon>Myxococcia</taxon>
        <taxon>Myxococcales</taxon>
        <taxon>Cystobacterineae</taxon>
        <taxon>Myxococcaceae</taxon>
        <taxon>Myxococcus</taxon>
    </lineage>
</organism>
<evidence type="ECO:0000313" key="3">
    <source>
        <dbReference type="Proteomes" id="UP000321514"/>
    </source>
</evidence>
<name>A0A511SZX9_MYXFU</name>
<comment type="caution">
    <text evidence="2">The sequence shown here is derived from an EMBL/GenBank/DDBJ whole genome shotgun (WGS) entry which is preliminary data.</text>
</comment>
<proteinExistence type="predicted"/>
<accession>A0A511SZX9</accession>
<dbReference type="Proteomes" id="UP000321514">
    <property type="component" value="Unassembled WGS sequence"/>
</dbReference>
<evidence type="ECO:0000313" key="2">
    <source>
        <dbReference type="EMBL" id="GEN06708.1"/>
    </source>
</evidence>
<gene>
    <name evidence="2" type="ORF">MFU01_17450</name>
</gene>
<evidence type="ECO:0000256" key="1">
    <source>
        <dbReference type="SAM" id="MobiDB-lite"/>
    </source>
</evidence>
<reference evidence="2 3" key="1">
    <citation type="submission" date="2019-07" db="EMBL/GenBank/DDBJ databases">
        <title>Whole genome shotgun sequence of Myxococcus fulvus NBRC 100333.</title>
        <authorList>
            <person name="Hosoyama A."/>
            <person name="Uohara A."/>
            <person name="Ohji S."/>
            <person name="Ichikawa N."/>
        </authorList>
    </citation>
    <scope>NUCLEOTIDE SEQUENCE [LARGE SCALE GENOMIC DNA]</scope>
    <source>
        <strain evidence="2 3">NBRC 100333</strain>
    </source>
</reference>